<keyword evidence="1" id="KW-0472">Membrane</keyword>
<name>A0A7W3T4N1_9ACTN</name>
<accession>A0A7W3T4N1</accession>
<feature type="transmembrane region" description="Helical" evidence="1">
    <location>
        <begin position="124"/>
        <end position="146"/>
    </location>
</feature>
<feature type="transmembrane region" description="Helical" evidence="1">
    <location>
        <begin position="25"/>
        <end position="48"/>
    </location>
</feature>
<protein>
    <submittedName>
        <fullName evidence="2">Uncharacterized protein</fullName>
    </submittedName>
</protein>
<gene>
    <name evidence="2" type="ORF">FOE67_15315</name>
</gene>
<organism evidence="2 3">
    <name type="scientific">Streptomyces calidiresistens</name>
    <dbReference type="NCBI Taxonomy" id="1485586"/>
    <lineage>
        <taxon>Bacteria</taxon>
        <taxon>Bacillati</taxon>
        <taxon>Actinomycetota</taxon>
        <taxon>Actinomycetes</taxon>
        <taxon>Kitasatosporales</taxon>
        <taxon>Streptomycetaceae</taxon>
        <taxon>Streptomyces</taxon>
    </lineage>
</organism>
<evidence type="ECO:0000313" key="2">
    <source>
        <dbReference type="EMBL" id="MBB0230847.1"/>
    </source>
</evidence>
<dbReference type="EMBL" id="VKHS01000363">
    <property type="protein sequence ID" value="MBB0230847.1"/>
    <property type="molecule type" value="Genomic_DNA"/>
</dbReference>
<sequence length="161" mass="16801">MNGRNGGSPSGHGTGAPGVTRGGMVLLLLATAPVAWLLALVTTLLWSWVWDGGTATALRWTFPLAMVSAPLPVVVLVGVIVTVRVLRRKGRERPEAWWLVGGSAATLALLAAMVEGLIPAGDAGLALAGYWALLSGYVFCGGAYVWSRPFMWHHAPLTGSG</sequence>
<dbReference type="AlphaFoldDB" id="A0A7W3T4N1"/>
<evidence type="ECO:0000313" key="3">
    <source>
        <dbReference type="Proteomes" id="UP000530234"/>
    </source>
</evidence>
<dbReference type="RefSeq" id="WP_182664659.1">
    <property type="nucleotide sequence ID" value="NZ_VKHS01000363.1"/>
</dbReference>
<feature type="transmembrane region" description="Helical" evidence="1">
    <location>
        <begin position="60"/>
        <end position="85"/>
    </location>
</feature>
<evidence type="ECO:0000256" key="1">
    <source>
        <dbReference type="SAM" id="Phobius"/>
    </source>
</evidence>
<reference evidence="3" key="1">
    <citation type="submission" date="2019-10" db="EMBL/GenBank/DDBJ databases">
        <title>Streptomyces sp. nov., a novel actinobacterium isolated from alkaline environment.</title>
        <authorList>
            <person name="Golinska P."/>
        </authorList>
    </citation>
    <scope>NUCLEOTIDE SEQUENCE [LARGE SCALE GENOMIC DNA]</scope>
    <source>
        <strain evidence="3">DSM 42108</strain>
    </source>
</reference>
<comment type="caution">
    <text evidence="2">The sequence shown here is derived from an EMBL/GenBank/DDBJ whole genome shotgun (WGS) entry which is preliminary data.</text>
</comment>
<keyword evidence="1" id="KW-0812">Transmembrane</keyword>
<proteinExistence type="predicted"/>
<keyword evidence="1" id="KW-1133">Transmembrane helix</keyword>
<keyword evidence="3" id="KW-1185">Reference proteome</keyword>
<dbReference type="Proteomes" id="UP000530234">
    <property type="component" value="Unassembled WGS sequence"/>
</dbReference>
<feature type="transmembrane region" description="Helical" evidence="1">
    <location>
        <begin position="97"/>
        <end position="118"/>
    </location>
</feature>